<evidence type="ECO:0000313" key="4">
    <source>
        <dbReference type="EMBL" id="UXI69673.1"/>
    </source>
</evidence>
<dbReference type="EC" id="2.4.2.8" evidence="4"/>
<organism evidence="4 5">
    <name type="scientific">Tahibacter amnicola</name>
    <dbReference type="NCBI Taxonomy" id="2976241"/>
    <lineage>
        <taxon>Bacteria</taxon>
        <taxon>Pseudomonadati</taxon>
        <taxon>Pseudomonadota</taxon>
        <taxon>Gammaproteobacteria</taxon>
        <taxon>Lysobacterales</taxon>
        <taxon>Rhodanobacteraceae</taxon>
        <taxon>Tahibacter</taxon>
    </lineage>
</organism>
<keyword evidence="4" id="KW-0808">Transferase</keyword>
<dbReference type="PANTHER" id="PTHR43340">
    <property type="entry name" value="HYPOXANTHINE-GUANINE PHOSPHORIBOSYLTRANSFERASE"/>
    <property type="match status" value="1"/>
</dbReference>
<dbReference type="Proteomes" id="UP001064632">
    <property type="component" value="Chromosome"/>
</dbReference>
<dbReference type="EMBL" id="CP104694">
    <property type="protein sequence ID" value="UXI69673.1"/>
    <property type="molecule type" value="Genomic_DNA"/>
</dbReference>
<name>A0ABY6BJV7_9GAMM</name>
<dbReference type="NCBIfam" id="NF006605">
    <property type="entry name" value="PRK09162.1"/>
    <property type="match status" value="1"/>
</dbReference>
<dbReference type="RefSeq" id="WP_261696626.1">
    <property type="nucleotide sequence ID" value="NZ_CP104694.1"/>
</dbReference>
<protein>
    <submittedName>
        <fullName evidence="4">Hypoxanthine-guanine phosphoribosyltransferase</fullName>
        <ecNumber evidence="4">2.4.2.8</ecNumber>
    </submittedName>
</protein>
<dbReference type="InterPro" id="IPR000836">
    <property type="entry name" value="PRTase_dom"/>
</dbReference>
<comment type="catalytic activity">
    <reaction evidence="1">
        <text>GMP + diphosphate = guanine + 5-phospho-alpha-D-ribose 1-diphosphate</text>
        <dbReference type="Rhea" id="RHEA:25424"/>
        <dbReference type="ChEBI" id="CHEBI:16235"/>
        <dbReference type="ChEBI" id="CHEBI:33019"/>
        <dbReference type="ChEBI" id="CHEBI:58017"/>
        <dbReference type="ChEBI" id="CHEBI:58115"/>
        <dbReference type="EC" id="2.4.2.8"/>
    </reaction>
    <physiologicalReaction direction="right-to-left" evidence="1">
        <dbReference type="Rhea" id="RHEA:25426"/>
    </physiologicalReaction>
</comment>
<keyword evidence="5" id="KW-1185">Reference proteome</keyword>
<evidence type="ECO:0000259" key="3">
    <source>
        <dbReference type="Pfam" id="PF00156"/>
    </source>
</evidence>
<keyword evidence="4" id="KW-0328">Glycosyltransferase</keyword>
<dbReference type="Pfam" id="PF00156">
    <property type="entry name" value="Pribosyltran"/>
    <property type="match status" value="1"/>
</dbReference>
<dbReference type="Gene3D" id="3.40.50.2020">
    <property type="match status" value="1"/>
</dbReference>
<sequence>MNRPPLAEALSRADLIHDAATLDAAITRLAPQIDAALAGERAVFLTVMHGGLPFAAKLALAMKTDMEFDYLHATRYRGQTSGSEIHWLRQPAVDLAGRTVVLADDILDEGKTLKVIRDFCVDRGARRVLVAVLCEKRHGRCIEGITADFCGVEVPDRYVFGYGMDYYEQGRNLPGIYAI</sequence>
<accession>A0ABY6BJV7</accession>
<reference evidence="4" key="1">
    <citation type="submission" date="2022-09" db="EMBL/GenBank/DDBJ databases">
        <title>Tahibacter sp. nov., isolated from a fresh water.</title>
        <authorList>
            <person name="Baek J.H."/>
            <person name="Lee J.K."/>
            <person name="Kim J.M."/>
            <person name="Jeon C.O."/>
        </authorList>
    </citation>
    <scope>NUCLEOTIDE SEQUENCE</scope>
    <source>
        <strain evidence="4">W38</strain>
    </source>
</reference>
<evidence type="ECO:0000256" key="1">
    <source>
        <dbReference type="ARBA" id="ARBA00048811"/>
    </source>
</evidence>
<dbReference type="SUPFAM" id="SSF53271">
    <property type="entry name" value="PRTase-like"/>
    <property type="match status" value="1"/>
</dbReference>
<evidence type="ECO:0000313" key="5">
    <source>
        <dbReference type="Proteomes" id="UP001064632"/>
    </source>
</evidence>
<gene>
    <name evidence="4" type="ORF">N4264_08590</name>
</gene>
<proteinExistence type="predicted"/>
<feature type="domain" description="Phosphoribosyltransferase" evidence="3">
    <location>
        <begin position="16"/>
        <end position="147"/>
    </location>
</feature>
<dbReference type="InterPro" id="IPR050408">
    <property type="entry name" value="HGPRT"/>
</dbReference>
<dbReference type="PANTHER" id="PTHR43340:SF1">
    <property type="entry name" value="HYPOXANTHINE PHOSPHORIBOSYLTRANSFERASE"/>
    <property type="match status" value="1"/>
</dbReference>
<dbReference type="CDD" id="cd06223">
    <property type="entry name" value="PRTases_typeI"/>
    <property type="match status" value="1"/>
</dbReference>
<evidence type="ECO:0000256" key="2">
    <source>
        <dbReference type="ARBA" id="ARBA00049402"/>
    </source>
</evidence>
<dbReference type="InterPro" id="IPR029057">
    <property type="entry name" value="PRTase-like"/>
</dbReference>
<comment type="catalytic activity">
    <reaction evidence="2">
        <text>IMP + diphosphate = hypoxanthine + 5-phospho-alpha-D-ribose 1-diphosphate</text>
        <dbReference type="Rhea" id="RHEA:17973"/>
        <dbReference type="ChEBI" id="CHEBI:17368"/>
        <dbReference type="ChEBI" id="CHEBI:33019"/>
        <dbReference type="ChEBI" id="CHEBI:58017"/>
        <dbReference type="ChEBI" id="CHEBI:58053"/>
        <dbReference type="EC" id="2.4.2.8"/>
    </reaction>
    <physiologicalReaction direction="right-to-left" evidence="2">
        <dbReference type="Rhea" id="RHEA:17975"/>
    </physiologicalReaction>
</comment>
<dbReference type="GO" id="GO:0016757">
    <property type="term" value="F:glycosyltransferase activity"/>
    <property type="evidence" value="ECO:0007669"/>
    <property type="project" value="UniProtKB-KW"/>
</dbReference>